<dbReference type="GeneID" id="118428230"/>
<keyword evidence="8 10" id="KW-0472">Membrane</keyword>
<evidence type="ECO:0000256" key="6">
    <source>
        <dbReference type="ARBA" id="ARBA00022989"/>
    </source>
</evidence>
<keyword evidence="6 10" id="KW-1133">Transmembrane helix</keyword>
<evidence type="ECO:0000256" key="1">
    <source>
        <dbReference type="ARBA" id="ARBA00004323"/>
    </source>
</evidence>
<evidence type="ECO:0000256" key="8">
    <source>
        <dbReference type="ARBA" id="ARBA00023136"/>
    </source>
</evidence>
<dbReference type="Pfam" id="PF06990">
    <property type="entry name" value="Gal-3-0_sulfotr"/>
    <property type="match status" value="1"/>
</dbReference>
<keyword evidence="9" id="KW-0325">Glycoprotein</keyword>
<organism evidence="11 12">
    <name type="scientific">Branchiostoma floridae</name>
    <name type="common">Florida lancelet</name>
    <name type="synonym">Amphioxus</name>
    <dbReference type="NCBI Taxonomy" id="7739"/>
    <lineage>
        <taxon>Eukaryota</taxon>
        <taxon>Metazoa</taxon>
        <taxon>Chordata</taxon>
        <taxon>Cephalochordata</taxon>
        <taxon>Leptocardii</taxon>
        <taxon>Amphioxiformes</taxon>
        <taxon>Branchiostomatidae</taxon>
        <taxon>Branchiostoma</taxon>
    </lineage>
</organism>
<reference evidence="12" key="2">
    <citation type="submission" date="2025-08" db="UniProtKB">
        <authorList>
            <consortium name="RefSeq"/>
        </authorList>
    </citation>
    <scope>IDENTIFICATION</scope>
    <source>
        <strain evidence="12">S238N-H82</strain>
        <tissue evidence="12">Testes</tissue>
    </source>
</reference>
<evidence type="ECO:0000256" key="2">
    <source>
        <dbReference type="ARBA" id="ARBA00008124"/>
    </source>
</evidence>
<keyword evidence="7" id="KW-0333">Golgi apparatus</keyword>
<dbReference type="PANTHER" id="PTHR14647">
    <property type="entry name" value="GALACTOSE-3-O-SULFOTRANSFERASE"/>
    <property type="match status" value="1"/>
</dbReference>
<gene>
    <name evidence="12" type="primary">LOC118428230</name>
</gene>
<dbReference type="InterPro" id="IPR009729">
    <property type="entry name" value="Gal-3-0_sulfotransfrase"/>
</dbReference>
<comment type="subcellular location">
    <subcellularLocation>
        <location evidence="1">Golgi apparatus membrane</location>
        <topology evidence="1">Single-pass type II membrane protein</topology>
    </subcellularLocation>
</comment>
<evidence type="ECO:0000313" key="11">
    <source>
        <dbReference type="Proteomes" id="UP000001554"/>
    </source>
</evidence>
<evidence type="ECO:0000256" key="10">
    <source>
        <dbReference type="SAM" id="Phobius"/>
    </source>
</evidence>
<evidence type="ECO:0000256" key="3">
    <source>
        <dbReference type="ARBA" id="ARBA00022679"/>
    </source>
</evidence>
<dbReference type="Proteomes" id="UP000001554">
    <property type="component" value="Chromosome 12"/>
</dbReference>
<dbReference type="SUPFAM" id="SSF52540">
    <property type="entry name" value="P-loop containing nucleoside triphosphate hydrolases"/>
    <property type="match status" value="1"/>
</dbReference>
<evidence type="ECO:0000256" key="9">
    <source>
        <dbReference type="ARBA" id="ARBA00023180"/>
    </source>
</evidence>
<evidence type="ECO:0000256" key="4">
    <source>
        <dbReference type="ARBA" id="ARBA00022692"/>
    </source>
</evidence>
<comment type="similarity">
    <text evidence="2">Belongs to the galactose-3-O-sulfotransferase family.</text>
</comment>
<evidence type="ECO:0000313" key="12">
    <source>
        <dbReference type="RefSeq" id="XP_035694131.1"/>
    </source>
</evidence>
<dbReference type="OrthoDB" id="10021534at2759"/>
<dbReference type="GO" id="GO:0009247">
    <property type="term" value="P:glycolipid biosynthetic process"/>
    <property type="evidence" value="ECO:0007669"/>
    <property type="project" value="InterPro"/>
</dbReference>
<keyword evidence="5" id="KW-0735">Signal-anchor</keyword>
<evidence type="ECO:0000256" key="5">
    <source>
        <dbReference type="ARBA" id="ARBA00022968"/>
    </source>
</evidence>
<keyword evidence="3" id="KW-0808">Transferase</keyword>
<dbReference type="OMA" id="SKWNEPI"/>
<evidence type="ECO:0000256" key="7">
    <source>
        <dbReference type="ARBA" id="ARBA00023034"/>
    </source>
</evidence>
<keyword evidence="4 10" id="KW-0812">Transmembrane</keyword>
<reference evidence="11" key="1">
    <citation type="journal article" date="2020" name="Nat. Ecol. Evol.">
        <title>Deeply conserved synteny resolves early events in vertebrate evolution.</title>
        <authorList>
            <person name="Simakov O."/>
            <person name="Marletaz F."/>
            <person name="Yue J.X."/>
            <person name="O'Connell B."/>
            <person name="Jenkins J."/>
            <person name="Brandt A."/>
            <person name="Calef R."/>
            <person name="Tung C.H."/>
            <person name="Huang T.K."/>
            <person name="Schmutz J."/>
            <person name="Satoh N."/>
            <person name="Yu J.K."/>
            <person name="Putnam N.H."/>
            <person name="Green R.E."/>
            <person name="Rokhsar D.S."/>
        </authorList>
    </citation>
    <scope>NUCLEOTIDE SEQUENCE [LARGE SCALE GENOMIC DNA]</scope>
    <source>
        <strain evidence="11">S238N-H82</strain>
    </source>
</reference>
<proteinExistence type="inferred from homology"/>
<dbReference type="InterPro" id="IPR027417">
    <property type="entry name" value="P-loop_NTPase"/>
</dbReference>
<dbReference type="GO" id="GO:0008146">
    <property type="term" value="F:sulfotransferase activity"/>
    <property type="evidence" value="ECO:0000318"/>
    <property type="project" value="GO_Central"/>
</dbReference>
<feature type="transmembrane region" description="Helical" evidence="10">
    <location>
        <begin position="12"/>
        <end position="32"/>
    </location>
</feature>
<dbReference type="GO" id="GO:0001733">
    <property type="term" value="F:galactosylceramide sulfotransferase activity"/>
    <property type="evidence" value="ECO:0007669"/>
    <property type="project" value="InterPro"/>
</dbReference>
<accession>A0A9J7N7D6</accession>
<keyword evidence="11" id="KW-1185">Reference proteome</keyword>
<dbReference type="Gene3D" id="3.40.50.300">
    <property type="entry name" value="P-loop containing nucleotide triphosphate hydrolases"/>
    <property type="match status" value="1"/>
</dbReference>
<dbReference type="PROSITE" id="PS51257">
    <property type="entry name" value="PROKAR_LIPOPROTEIN"/>
    <property type="match status" value="1"/>
</dbReference>
<sequence>MEVGGLRSIKTYLLGLTVLSVMACIVLQFVGLESGTIWRGLRQGRNGLSMTHLQGRDLSTRSTAANASIACTPHDNVAFIKVYKCGSSTLQSFFLRYAHQHDLIPALPSRGDRPIIGCGAVIQEHNVLQLPGDPKWNVFAHHFTFNKTVFDRFMHPEVRFVAILRNPIARLNSVFDYFNMWQYFTNMTEKRPDGQPPVMTYLQDPSGWDKAFVGRQSRCYAGRCVKNCMAKDLGYNSLDSATEFVSKVDKQFSMILILEHLNHSLVLLKRKMCWSMNDIIYYLGKKQRERKGNTTVPITDEMKARYRASSPVDHELYDHFNRSLWRQIQLEGRDFFEELGHFQKVLDDIFVFCHGRKEKGQNVTIPASKWNEPIVISGHTCTVLTWLRHNWDMIIRRRLIKRFGKAEG</sequence>
<dbReference type="RefSeq" id="XP_035694131.1">
    <property type="nucleotide sequence ID" value="XM_035838238.1"/>
</dbReference>
<dbReference type="PANTHER" id="PTHR14647:SF87">
    <property type="entry name" value="PUTATIVE-RELATED"/>
    <property type="match status" value="1"/>
</dbReference>
<protein>
    <submittedName>
        <fullName evidence="12">Galactosylceramide sulfotransferase-like</fullName>
    </submittedName>
</protein>
<dbReference type="AlphaFoldDB" id="A0A9J7N7D6"/>
<dbReference type="KEGG" id="bfo:118428230"/>
<name>A0A9J7N7D6_BRAFL</name>
<dbReference type="GO" id="GO:0000139">
    <property type="term" value="C:Golgi membrane"/>
    <property type="evidence" value="ECO:0007669"/>
    <property type="project" value="UniProtKB-SubCell"/>
</dbReference>